<keyword evidence="7" id="KW-1185">Reference proteome</keyword>
<accession>D6Y0E5</accession>
<dbReference type="eggNOG" id="COG1316">
    <property type="taxonomic scope" value="Bacteria"/>
</dbReference>
<dbReference type="STRING" id="439292.Bsel_1016"/>
<dbReference type="PANTHER" id="PTHR33392:SF3">
    <property type="entry name" value="POLYISOPRENYL-TEICHOIC ACID--PEPTIDOGLYCAN TEICHOIC ACID TRANSFERASE TAGT"/>
    <property type="match status" value="1"/>
</dbReference>
<evidence type="ECO:0000313" key="7">
    <source>
        <dbReference type="Proteomes" id="UP000000271"/>
    </source>
</evidence>
<proteinExistence type="inferred from homology"/>
<dbReference type="InterPro" id="IPR004474">
    <property type="entry name" value="LytR_CpsA_psr"/>
</dbReference>
<gene>
    <name evidence="6" type="ordered locus">Bsel_1016</name>
</gene>
<sequence>MTQSRINKRHEKRKNSTLKRFFKTTLLIFTLLIVLGGATAAYMAVQLNSATSAAKVELDRGERSEIREAAVSPGKDSVSVLFLGLDDRTGELSGRSDALMLATFNANDQDVKLLSIPRDSYVNIPGRGMDKINHAHAYGGIDMTIATVEELLQVPVDYFVTLNFIAFMEIVDTLGGVEVDSPFAFSEMDSHDNKGAISIAEGPQTLNGEEALAYARMRKNDPQGDIGRGDRQKQLMEAMMKEAASLNTITRFGSLMDSLERHMTLNLSFGEIVSMHGYATSMGSIEQISIDGHNTRINGVSYYQLEDESLNSVRQQLKEQLDY</sequence>
<feature type="domain" description="Cell envelope-related transcriptional attenuator" evidence="5">
    <location>
        <begin position="95"/>
        <end position="244"/>
    </location>
</feature>
<dbReference type="InterPro" id="IPR050922">
    <property type="entry name" value="LytR/CpsA/Psr_CW_biosynth"/>
</dbReference>
<evidence type="ECO:0000256" key="3">
    <source>
        <dbReference type="ARBA" id="ARBA00022968"/>
    </source>
</evidence>
<evidence type="ECO:0000256" key="2">
    <source>
        <dbReference type="ARBA" id="ARBA00022692"/>
    </source>
</evidence>
<name>D6Y0E5_BACIE</name>
<comment type="similarity">
    <text evidence="1">Belongs to the LytR/CpsA/Psr (LCP) family.</text>
</comment>
<dbReference type="AlphaFoldDB" id="D6Y0E5"/>
<keyword evidence="4" id="KW-0472">Membrane</keyword>
<evidence type="ECO:0000256" key="4">
    <source>
        <dbReference type="ARBA" id="ARBA00022989"/>
    </source>
</evidence>
<organism evidence="6 7">
    <name type="scientific">Bacillus selenitireducens (strain ATCC 700615 / DSM 15326 / MLS10)</name>
    <dbReference type="NCBI Taxonomy" id="439292"/>
    <lineage>
        <taxon>Bacteria</taxon>
        <taxon>Bacillati</taxon>
        <taxon>Bacillota</taxon>
        <taxon>Bacilli</taxon>
        <taxon>Bacillales</taxon>
        <taxon>Bacillaceae</taxon>
        <taxon>Salisediminibacterium</taxon>
    </lineage>
</organism>
<dbReference type="Pfam" id="PF03816">
    <property type="entry name" value="LytR_cpsA_psr"/>
    <property type="match status" value="1"/>
</dbReference>
<dbReference type="Gene3D" id="3.40.630.190">
    <property type="entry name" value="LCP protein"/>
    <property type="match status" value="1"/>
</dbReference>
<evidence type="ECO:0000313" key="6">
    <source>
        <dbReference type="EMBL" id="ADH98536.1"/>
    </source>
</evidence>
<keyword evidence="4" id="KW-1133">Transmembrane helix</keyword>
<reference evidence="6" key="1">
    <citation type="submission" date="2009-10" db="EMBL/GenBank/DDBJ databases">
        <title>Complete sequence of Bacillus selenitireducens MLS10.</title>
        <authorList>
            <consortium name="US DOE Joint Genome Institute"/>
            <person name="Lucas S."/>
            <person name="Copeland A."/>
            <person name="Lapidus A."/>
            <person name="Glavina del Rio T."/>
            <person name="Dalin E."/>
            <person name="Tice H."/>
            <person name="Bruce D."/>
            <person name="Goodwin L."/>
            <person name="Pitluck S."/>
            <person name="Sims D."/>
            <person name="Brettin T."/>
            <person name="Detter J.C."/>
            <person name="Han C."/>
            <person name="Larimer F."/>
            <person name="Land M."/>
            <person name="Hauser L."/>
            <person name="Kyrpides N."/>
            <person name="Ovchinnikova G."/>
            <person name="Stolz J."/>
        </authorList>
    </citation>
    <scope>NUCLEOTIDE SEQUENCE [LARGE SCALE GENOMIC DNA]</scope>
    <source>
        <strain evidence="6">MLS10</strain>
    </source>
</reference>
<dbReference type="EMBL" id="CP001791">
    <property type="protein sequence ID" value="ADH98536.1"/>
    <property type="molecule type" value="Genomic_DNA"/>
</dbReference>
<dbReference type="PANTHER" id="PTHR33392">
    <property type="entry name" value="POLYISOPRENYL-TEICHOIC ACID--PEPTIDOGLYCAN TEICHOIC ACID TRANSFERASE TAGU"/>
    <property type="match status" value="1"/>
</dbReference>
<keyword evidence="3" id="KW-0735">Signal-anchor</keyword>
<dbReference type="NCBIfam" id="TIGR00350">
    <property type="entry name" value="lytR_cpsA_psr"/>
    <property type="match status" value="1"/>
</dbReference>
<dbReference type="GO" id="GO:0071555">
    <property type="term" value="P:cell wall organization"/>
    <property type="evidence" value="ECO:0007669"/>
    <property type="project" value="UniProtKB-KW"/>
</dbReference>
<evidence type="ECO:0000259" key="5">
    <source>
        <dbReference type="Pfam" id="PF03816"/>
    </source>
</evidence>
<evidence type="ECO:0000256" key="1">
    <source>
        <dbReference type="ARBA" id="ARBA00006068"/>
    </source>
</evidence>
<dbReference type="KEGG" id="bse:Bsel_1016"/>
<keyword evidence="2" id="KW-0812">Transmembrane</keyword>
<dbReference type="RefSeq" id="WP_013171961.1">
    <property type="nucleotide sequence ID" value="NC_014219.1"/>
</dbReference>
<dbReference type="OrthoDB" id="27330at2"/>
<protein>
    <submittedName>
        <fullName evidence="6">Cell envelope-related transcriptional attenuator</fullName>
    </submittedName>
</protein>
<dbReference type="Proteomes" id="UP000000271">
    <property type="component" value="Chromosome"/>
</dbReference>
<dbReference type="HOGENOM" id="CLU_016455_2_1_9"/>